<dbReference type="Gene3D" id="3.40.50.300">
    <property type="entry name" value="P-loop containing nucleotide triphosphate hydrolases"/>
    <property type="match status" value="2"/>
</dbReference>
<keyword evidence="3" id="KW-0813">Transport</keyword>
<evidence type="ECO:0000256" key="7">
    <source>
        <dbReference type="ARBA" id="ARBA00023136"/>
    </source>
</evidence>
<comment type="subcellular location">
    <subcellularLocation>
        <location evidence="1">Cell inner membrane</location>
        <topology evidence="1">Peripheral membrane protein</topology>
    </subcellularLocation>
</comment>
<feature type="domain" description="ABC transporter" evidence="8">
    <location>
        <begin position="270"/>
        <end position="516"/>
    </location>
</feature>
<proteinExistence type="inferred from homology"/>
<gene>
    <name evidence="9" type="ORF">LH440_13165</name>
</gene>
<dbReference type="InterPro" id="IPR017871">
    <property type="entry name" value="ABC_transporter-like_CS"/>
</dbReference>
<dbReference type="InterPro" id="IPR003439">
    <property type="entry name" value="ABC_transporter-like_ATP-bd"/>
</dbReference>
<dbReference type="GO" id="GO:0055085">
    <property type="term" value="P:transmembrane transport"/>
    <property type="evidence" value="ECO:0007669"/>
    <property type="project" value="UniProtKB-ARBA"/>
</dbReference>
<sequence length="541" mass="58758">MSALLQIERLSVRFGSHEVVRNLSLTLAAGEKLALVGESGSGKTQAASALLRLYPEAVLGGRADWQGRDLLQLPEAGLARVRGREIAMIFQEPMTALNPLHRIGEQIGEALWLHRKLRGAAARAEAIALLARTGIAEAEEKVDRYPFELSGGQRQRAMIAMALACSPKLLIADEPTTALDVTVQAQILDLLSDLQREHGMAVLFITHDLNLVRRFADRVAVMRAGEVVESGPVAEVFARPQHDYTRALLASRPQPLPPVAAGDAPPVLAAHGLSVTFRRRQGWFGHHDTWAVREVSARLLPGRTLGLVGESGSGKTTFGLALLRLLAGTGEVVFGGHNLLTLPERAMRPLRRDLQVVFQDPYSSLSPRLTVEEIVGEGLRLHRPELDAAARRERVIAMLAEVGLDAGALPRYPHAFSGGQRQRIAIARALVLEPKVLLLDEPTSALDVSIQKQVLDLLLRLQAKYGLAYLFISHDLAVIRAIAHEVLVLRNGQMVEQGPTEALFASPQADYTRRLLAAALGHEPEVLTVMTPDSNGQSAVA</sequence>
<dbReference type="Proteomes" id="UP001200247">
    <property type="component" value="Unassembled WGS sequence"/>
</dbReference>
<evidence type="ECO:0000313" key="9">
    <source>
        <dbReference type="EMBL" id="MCG9026836.1"/>
    </source>
</evidence>
<accession>A0ABD4SWB9</accession>
<dbReference type="Pfam" id="PF00005">
    <property type="entry name" value="ABC_tran"/>
    <property type="match status" value="2"/>
</dbReference>
<organism evidence="9 10">
    <name type="scientific">Laribacter hongkongensis</name>
    <dbReference type="NCBI Taxonomy" id="168471"/>
    <lineage>
        <taxon>Bacteria</taxon>
        <taxon>Pseudomonadati</taxon>
        <taxon>Pseudomonadota</taxon>
        <taxon>Betaproteobacteria</taxon>
        <taxon>Neisseriales</taxon>
        <taxon>Aquaspirillaceae</taxon>
        <taxon>Laribacter</taxon>
    </lineage>
</organism>
<dbReference type="EMBL" id="JAJAXM010000028">
    <property type="protein sequence ID" value="MCG9026836.1"/>
    <property type="molecule type" value="Genomic_DNA"/>
</dbReference>
<dbReference type="SUPFAM" id="SSF52540">
    <property type="entry name" value="P-loop containing nucleoside triphosphate hydrolases"/>
    <property type="match status" value="2"/>
</dbReference>
<evidence type="ECO:0000259" key="8">
    <source>
        <dbReference type="PROSITE" id="PS50893"/>
    </source>
</evidence>
<dbReference type="CDD" id="cd03257">
    <property type="entry name" value="ABC_NikE_OppD_transporters"/>
    <property type="match status" value="2"/>
</dbReference>
<dbReference type="FunFam" id="3.40.50.300:FF:000016">
    <property type="entry name" value="Oligopeptide ABC transporter ATP-binding component"/>
    <property type="match status" value="1"/>
</dbReference>
<reference evidence="9 10" key="1">
    <citation type="submission" date="2021-10" db="EMBL/GenBank/DDBJ databases">
        <title>Whole-genome sequencing analysis of Laribacter hongkongensis: virulence gene profiles, carbohydrate-active enzyme prediction, and antimicrobial resistance characterization.</title>
        <authorList>
            <person name="Yuan P."/>
            <person name="Zhan Y."/>
            <person name="Chen D."/>
        </authorList>
    </citation>
    <scope>NUCLEOTIDE SEQUENCE [LARGE SCALE GENOMIC DNA]</scope>
    <source>
        <strain evidence="9 10">W67</strain>
    </source>
</reference>
<keyword evidence="5" id="KW-0547">Nucleotide-binding</keyword>
<dbReference type="Pfam" id="PF08352">
    <property type="entry name" value="oligo_HPY"/>
    <property type="match status" value="1"/>
</dbReference>
<evidence type="ECO:0000256" key="2">
    <source>
        <dbReference type="ARBA" id="ARBA00005417"/>
    </source>
</evidence>
<dbReference type="GO" id="GO:0005886">
    <property type="term" value="C:plasma membrane"/>
    <property type="evidence" value="ECO:0007669"/>
    <property type="project" value="UniProtKB-SubCell"/>
</dbReference>
<dbReference type="NCBIfam" id="NF008453">
    <property type="entry name" value="PRK11308.1"/>
    <property type="match status" value="2"/>
</dbReference>
<dbReference type="PANTHER" id="PTHR43297:SF2">
    <property type="entry name" value="DIPEPTIDE TRANSPORT ATP-BINDING PROTEIN DPPD"/>
    <property type="match status" value="1"/>
</dbReference>
<name>A0ABD4SWB9_9NEIS</name>
<evidence type="ECO:0000313" key="10">
    <source>
        <dbReference type="Proteomes" id="UP001200247"/>
    </source>
</evidence>
<dbReference type="AlphaFoldDB" id="A0ABD4SWB9"/>
<keyword evidence="4" id="KW-1003">Cell membrane</keyword>
<evidence type="ECO:0000256" key="5">
    <source>
        <dbReference type="ARBA" id="ARBA00022741"/>
    </source>
</evidence>
<dbReference type="PROSITE" id="PS50893">
    <property type="entry name" value="ABC_TRANSPORTER_2"/>
    <property type="match status" value="2"/>
</dbReference>
<evidence type="ECO:0000256" key="1">
    <source>
        <dbReference type="ARBA" id="ARBA00004417"/>
    </source>
</evidence>
<evidence type="ECO:0000256" key="6">
    <source>
        <dbReference type="ARBA" id="ARBA00022840"/>
    </source>
</evidence>
<dbReference type="GO" id="GO:0005524">
    <property type="term" value="F:ATP binding"/>
    <property type="evidence" value="ECO:0007669"/>
    <property type="project" value="UniProtKB-KW"/>
</dbReference>
<evidence type="ECO:0000256" key="4">
    <source>
        <dbReference type="ARBA" id="ARBA00022475"/>
    </source>
</evidence>
<dbReference type="PROSITE" id="PS00211">
    <property type="entry name" value="ABC_TRANSPORTER_1"/>
    <property type="match status" value="2"/>
</dbReference>
<keyword evidence="6 9" id="KW-0067">ATP-binding</keyword>
<dbReference type="PANTHER" id="PTHR43297">
    <property type="entry name" value="OLIGOPEPTIDE TRANSPORT ATP-BINDING PROTEIN APPD"/>
    <property type="match status" value="1"/>
</dbReference>
<dbReference type="RefSeq" id="WP_239894358.1">
    <property type="nucleotide sequence ID" value="NZ_JAJAXM010000028.1"/>
</dbReference>
<dbReference type="SMART" id="SM00382">
    <property type="entry name" value="AAA"/>
    <property type="match status" value="2"/>
</dbReference>
<dbReference type="InterPro" id="IPR050388">
    <property type="entry name" value="ABC_Ni/Peptide_Import"/>
</dbReference>
<dbReference type="InterPro" id="IPR027417">
    <property type="entry name" value="P-loop_NTPase"/>
</dbReference>
<feature type="domain" description="ABC transporter" evidence="8">
    <location>
        <begin position="5"/>
        <end position="249"/>
    </location>
</feature>
<comment type="similarity">
    <text evidence="2">Belongs to the ABC transporter superfamily.</text>
</comment>
<protein>
    <submittedName>
        <fullName evidence="9">Dipeptide ABC transporter ATP-binding protein</fullName>
    </submittedName>
</protein>
<keyword evidence="7" id="KW-0472">Membrane</keyword>
<evidence type="ECO:0000256" key="3">
    <source>
        <dbReference type="ARBA" id="ARBA00022448"/>
    </source>
</evidence>
<dbReference type="InterPro" id="IPR013563">
    <property type="entry name" value="Oligopep_ABC_C"/>
</dbReference>
<dbReference type="NCBIfam" id="NF007739">
    <property type="entry name" value="PRK10419.1"/>
    <property type="match status" value="2"/>
</dbReference>
<dbReference type="InterPro" id="IPR003593">
    <property type="entry name" value="AAA+_ATPase"/>
</dbReference>
<comment type="caution">
    <text evidence="9">The sequence shown here is derived from an EMBL/GenBank/DDBJ whole genome shotgun (WGS) entry which is preliminary data.</text>
</comment>